<name>H8GQN7_METAL</name>
<gene>
    <name evidence="1" type="ORF">Metal_3360</name>
</gene>
<sequence length="87" mass="9683">MTRTTFRSYRLKIWLPLSSFLPFIGLLSGVVGLDYHNTRAVDAPAYRSGRPGFFKTAAVKKISENDPSVKNPLSGEGELTRLGRILE</sequence>
<dbReference type="AlphaFoldDB" id="H8GQN7"/>
<reference evidence="1 2" key="1">
    <citation type="journal article" date="2013" name="Genome Announc.">
        <title>Genome Sequence of the Obligate Gammaproteobacterial Methanotroph Methylomicrobium album Strain BG8.</title>
        <authorList>
            <person name="Kits K.D."/>
            <person name="Kalyuzhnaya M.G."/>
            <person name="Klotz M.G."/>
            <person name="Jetten M.S."/>
            <person name="Op den Camp H.J."/>
            <person name="Vuilleumier S."/>
            <person name="Bringel F."/>
            <person name="Dispirito A.A."/>
            <person name="Murrell J.C."/>
            <person name="Bruce D."/>
            <person name="Cheng J.F."/>
            <person name="Copeland A."/>
            <person name="Goodwin L."/>
            <person name="Hauser L."/>
            <person name="Lajus A."/>
            <person name="Land M.L."/>
            <person name="Lapidus A."/>
            <person name="Lucas S."/>
            <person name="Medigue C."/>
            <person name="Pitluck S."/>
            <person name="Woyke T."/>
            <person name="Zeytun A."/>
            <person name="Stein L.Y."/>
        </authorList>
    </citation>
    <scope>NUCLEOTIDE SEQUENCE [LARGE SCALE GENOMIC DNA]</scope>
    <source>
        <strain evidence="1 2">BG8</strain>
    </source>
</reference>
<dbReference type="Proteomes" id="UP000005090">
    <property type="component" value="Chromosome"/>
</dbReference>
<dbReference type="EMBL" id="CM001475">
    <property type="protein sequence ID" value="EIC31022.1"/>
    <property type="molecule type" value="Genomic_DNA"/>
</dbReference>
<evidence type="ECO:0000313" key="1">
    <source>
        <dbReference type="EMBL" id="EIC31022.1"/>
    </source>
</evidence>
<keyword evidence="2" id="KW-1185">Reference proteome</keyword>
<accession>H8GQN7</accession>
<dbReference type="HOGENOM" id="CLU_2479750_0_0_6"/>
<protein>
    <submittedName>
        <fullName evidence="1">Uncharacterized protein</fullName>
    </submittedName>
</protein>
<organism evidence="1 2">
    <name type="scientific">Methylomicrobium album BG8</name>
    <dbReference type="NCBI Taxonomy" id="686340"/>
    <lineage>
        <taxon>Bacteria</taxon>
        <taxon>Pseudomonadati</taxon>
        <taxon>Pseudomonadota</taxon>
        <taxon>Gammaproteobacteria</taxon>
        <taxon>Methylococcales</taxon>
        <taxon>Methylococcaceae</taxon>
        <taxon>Methylomicrobium</taxon>
    </lineage>
</organism>
<evidence type="ECO:0000313" key="2">
    <source>
        <dbReference type="Proteomes" id="UP000005090"/>
    </source>
</evidence>
<proteinExistence type="predicted"/>